<reference evidence="1" key="1">
    <citation type="submission" date="2024-03" db="EMBL/GenBank/DDBJ databases">
        <title>Complete genome sequence of Sulfurisphaera javensis strain KD-1.</title>
        <authorList>
            <person name="Sakai H."/>
            <person name="Nur N."/>
            <person name="Suwanto A."/>
            <person name="Kurosawa N."/>
        </authorList>
    </citation>
    <scope>NUCLEOTIDE SEQUENCE</scope>
    <source>
        <strain evidence="1">KD-1</strain>
    </source>
</reference>
<dbReference type="EMBL" id="AP031322">
    <property type="protein sequence ID" value="BFH74667.1"/>
    <property type="molecule type" value="Genomic_DNA"/>
</dbReference>
<sequence>MRWLILSFILLLSPIITFSQLPAGISAHQGPIYTSSVLGFANITALSVNYSTCLPNGSSLQLNVILEANTPTNTYYFWLQNVASFNGSELFFADNVWNSTLPAANMTQVYGKGGIINGIYVYTFYHMHYSLPLAFYMMINESYNSSGVTVYFNYIIVQNGSNLTPSSIVTFDKVFIPIS</sequence>
<name>A0AAT9GUV3_9CREN</name>
<organism evidence="1">
    <name type="scientific">Sulfurisphaera javensis</name>
    <dbReference type="NCBI Taxonomy" id="2049879"/>
    <lineage>
        <taxon>Archaea</taxon>
        <taxon>Thermoproteota</taxon>
        <taxon>Thermoprotei</taxon>
        <taxon>Sulfolobales</taxon>
        <taxon>Sulfolobaceae</taxon>
        <taxon>Sulfurisphaera</taxon>
    </lineage>
</organism>
<dbReference type="Pfam" id="PF05317">
    <property type="entry name" value="Thermopsin"/>
    <property type="match status" value="1"/>
</dbReference>
<accession>A0AAT9GUV3</accession>
<dbReference type="KEGG" id="sjv:SJAV_26110"/>
<protein>
    <submittedName>
        <fullName evidence="1">Uncharacterized protein</fullName>
    </submittedName>
</protein>
<evidence type="ECO:0000313" key="1">
    <source>
        <dbReference type="EMBL" id="BFH74667.1"/>
    </source>
</evidence>
<dbReference type="InterPro" id="IPR007981">
    <property type="entry name" value="Peptidase_A5"/>
</dbReference>
<proteinExistence type="predicted"/>
<gene>
    <name evidence="1" type="ORF">SJAV_26110</name>
</gene>
<dbReference type="AlphaFoldDB" id="A0AAT9GUV3"/>